<dbReference type="EMBL" id="BMGG01000002">
    <property type="protein sequence ID" value="GGC56306.1"/>
    <property type="molecule type" value="Genomic_DNA"/>
</dbReference>
<dbReference type="AlphaFoldDB" id="A0A916XA65"/>
<evidence type="ECO:0000313" key="3">
    <source>
        <dbReference type="Proteomes" id="UP000637002"/>
    </source>
</evidence>
<name>A0A916XA65_9HYPH</name>
<comment type="caution">
    <text evidence="2">The sequence shown here is derived from an EMBL/GenBank/DDBJ whole genome shotgun (WGS) entry which is preliminary data.</text>
</comment>
<feature type="chain" id="PRO_5038078087" description="DUF4864 domain-containing protein" evidence="1">
    <location>
        <begin position="21"/>
        <end position="164"/>
    </location>
</feature>
<reference evidence="2" key="1">
    <citation type="journal article" date="2014" name="Int. J. Syst. Evol. Microbiol.">
        <title>Complete genome sequence of Corynebacterium casei LMG S-19264T (=DSM 44701T), isolated from a smear-ripened cheese.</title>
        <authorList>
            <consortium name="US DOE Joint Genome Institute (JGI-PGF)"/>
            <person name="Walter F."/>
            <person name="Albersmeier A."/>
            <person name="Kalinowski J."/>
            <person name="Ruckert C."/>
        </authorList>
    </citation>
    <scope>NUCLEOTIDE SEQUENCE</scope>
    <source>
        <strain evidence="2">CGMCC 1.12919</strain>
    </source>
</reference>
<accession>A0A916XA65</accession>
<keyword evidence="3" id="KW-1185">Reference proteome</keyword>
<organism evidence="2 3">
    <name type="scientific">Chelatococcus reniformis</name>
    <dbReference type="NCBI Taxonomy" id="1494448"/>
    <lineage>
        <taxon>Bacteria</taxon>
        <taxon>Pseudomonadati</taxon>
        <taxon>Pseudomonadota</taxon>
        <taxon>Alphaproteobacteria</taxon>
        <taxon>Hyphomicrobiales</taxon>
        <taxon>Chelatococcaceae</taxon>
        <taxon>Chelatococcus</taxon>
    </lineage>
</organism>
<protein>
    <recommendedName>
        <fullName evidence="4">DUF4864 domain-containing protein</fullName>
    </recommendedName>
</protein>
<sequence length="164" mass="17520">MRPFALVFAAAALMVTPVFAADRVSLAFQGADAASAPRHPAQSALGAQPASTLAVQKVIARQIDAVRQADAKTAFSVVSPKLRKQFTTDTAYLKVVNRQFPAIADARIVAFGELKKTSFGLTQLVEISDSSGQPWMAFFLVDAGKAGQWRIANVVMIKMPAQEA</sequence>
<evidence type="ECO:0008006" key="4">
    <source>
        <dbReference type="Google" id="ProtNLM"/>
    </source>
</evidence>
<gene>
    <name evidence="2" type="ORF">GCM10010994_14020</name>
</gene>
<evidence type="ECO:0000256" key="1">
    <source>
        <dbReference type="SAM" id="SignalP"/>
    </source>
</evidence>
<dbReference type="InterPro" id="IPR032347">
    <property type="entry name" value="DUF4864"/>
</dbReference>
<dbReference type="Pfam" id="PF16156">
    <property type="entry name" value="DUF4864"/>
    <property type="match status" value="1"/>
</dbReference>
<evidence type="ECO:0000313" key="2">
    <source>
        <dbReference type="EMBL" id="GGC56306.1"/>
    </source>
</evidence>
<keyword evidence="1" id="KW-0732">Signal</keyword>
<reference evidence="2" key="2">
    <citation type="submission" date="2020-09" db="EMBL/GenBank/DDBJ databases">
        <authorList>
            <person name="Sun Q."/>
            <person name="Zhou Y."/>
        </authorList>
    </citation>
    <scope>NUCLEOTIDE SEQUENCE</scope>
    <source>
        <strain evidence="2">CGMCC 1.12919</strain>
    </source>
</reference>
<proteinExistence type="predicted"/>
<feature type="signal peptide" evidence="1">
    <location>
        <begin position="1"/>
        <end position="20"/>
    </location>
</feature>
<dbReference type="Proteomes" id="UP000637002">
    <property type="component" value="Unassembled WGS sequence"/>
</dbReference>